<feature type="non-terminal residue" evidence="1">
    <location>
        <position position="1"/>
    </location>
</feature>
<evidence type="ECO:0000313" key="1">
    <source>
        <dbReference type="EMBL" id="KAK3903657.1"/>
    </source>
</evidence>
<dbReference type="EMBL" id="MU855436">
    <property type="protein sequence ID" value="KAK3903657.1"/>
    <property type="molecule type" value="Genomic_DNA"/>
</dbReference>
<dbReference type="AlphaFoldDB" id="A0AAN6MPF5"/>
<name>A0AAN6MPF5_9PEZI</name>
<sequence length="520" mass="58727">TLSPILHVLRGIRHHPSFAAEIRPHIAGLPLEFTRVVNARTIMSNEIPDMEGPDQIPYCIWYPDVALEATYRMLVERYPQMRYQVGRACAVAGFDGLYRELNLRPDVSIAEEAQDNAHQPGSRTIFDLIVAQPTRWCIMDDYTRTIALEGEDAVPPTRFGLNGDTAVRSLLDRKHRFVEPGSRSEFRARELGHSYLSSSGCVPLTYNITEDWNIDEFTSGLLPPTPEIRSLLWRPLPDDLPAGNKDVLILLAAYYGDVERYTRLRRPHPCSSAEETCIIRGIHHSTPFARWWFQQQKRPSGGMGYDARHPLDVFNIALCHLYRACRARLIMADDLSCLVGPDGELETDIPCQIWYPLQASAATYLALARRFRDVTECRYVVYAAARAMVVAGYYETWTTLLDEFSGADLLPVEELFIEAESAPDLRFLADLHRLREERCPEVGIAELRRLGEPCGWSLRQEATRRWVDWAAAKRREGEGVTTGAEWANDGGLYGEGVEGVSAIEQFLAEDLGMPGVEEGK</sequence>
<organism evidence="1 2">
    <name type="scientific">Staphylotrichum tortipilum</name>
    <dbReference type="NCBI Taxonomy" id="2831512"/>
    <lineage>
        <taxon>Eukaryota</taxon>
        <taxon>Fungi</taxon>
        <taxon>Dikarya</taxon>
        <taxon>Ascomycota</taxon>
        <taxon>Pezizomycotina</taxon>
        <taxon>Sordariomycetes</taxon>
        <taxon>Sordariomycetidae</taxon>
        <taxon>Sordariales</taxon>
        <taxon>Chaetomiaceae</taxon>
        <taxon>Staphylotrichum</taxon>
    </lineage>
</organism>
<reference evidence="1" key="1">
    <citation type="journal article" date="2023" name="Mol. Phylogenet. Evol.">
        <title>Genome-scale phylogeny and comparative genomics of the fungal order Sordariales.</title>
        <authorList>
            <person name="Hensen N."/>
            <person name="Bonometti L."/>
            <person name="Westerberg I."/>
            <person name="Brannstrom I.O."/>
            <person name="Guillou S."/>
            <person name="Cros-Aarteil S."/>
            <person name="Calhoun S."/>
            <person name="Haridas S."/>
            <person name="Kuo A."/>
            <person name="Mondo S."/>
            <person name="Pangilinan J."/>
            <person name="Riley R."/>
            <person name="LaButti K."/>
            <person name="Andreopoulos B."/>
            <person name="Lipzen A."/>
            <person name="Chen C."/>
            <person name="Yan M."/>
            <person name="Daum C."/>
            <person name="Ng V."/>
            <person name="Clum A."/>
            <person name="Steindorff A."/>
            <person name="Ohm R.A."/>
            <person name="Martin F."/>
            <person name="Silar P."/>
            <person name="Natvig D.O."/>
            <person name="Lalanne C."/>
            <person name="Gautier V."/>
            <person name="Ament-Velasquez S.L."/>
            <person name="Kruys A."/>
            <person name="Hutchinson M.I."/>
            <person name="Powell A.J."/>
            <person name="Barry K."/>
            <person name="Miller A.N."/>
            <person name="Grigoriev I.V."/>
            <person name="Debuchy R."/>
            <person name="Gladieux P."/>
            <person name="Hiltunen Thoren M."/>
            <person name="Johannesson H."/>
        </authorList>
    </citation>
    <scope>NUCLEOTIDE SEQUENCE</scope>
    <source>
        <strain evidence="1">CBS 103.79</strain>
    </source>
</reference>
<accession>A0AAN6MPF5</accession>
<evidence type="ECO:0000313" key="2">
    <source>
        <dbReference type="Proteomes" id="UP001303889"/>
    </source>
</evidence>
<dbReference type="Proteomes" id="UP001303889">
    <property type="component" value="Unassembled WGS sequence"/>
</dbReference>
<gene>
    <name evidence="1" type="ORF">C8A05DRAFT_14403</name>
</gene>
<protein>
    <submittedName>
        <fullName evidence="1">Uncharacterized protein</fullName>
    </submittedName>
</protein>
<proteinExistence type="predicted"/>
<reference evidence="1" key="2">
    <citation type="submission" date="2023-05" db="EMBL/GenBank/DDBJ databases">
        <authorList>
            <consortium name="Lawrence Berkeley National Laboratory"/>
            <person name="Steindorff A."/>
            <person name="Hensen N."/>
            <person name="Bonometti L."/>
            <person name="Westerberg I."/>
            <person name="Brannstrom I.O."/>
            <person name="Guillou S."/>
            <person name="Cros-Aarteil S."/>
            <person name="Calhoun S."/>
            <person name="Haridas S."/>
            <person name="Kuo A."/>
            <person name="Mondo S."/>
            <person name="Pangilinan J."/>
            <person name="Riley R."/>
            <person name="Labutti K."/>
            <person name="Andreopoulos B."/>
            <person name="Lipzen A."/>
            <person name="Chen C."/>
            <person name="Yanf M."/>
            <person name="Daum C."/>
            <person name="Ng V."/>
            <person name="Clum A."/>
            <person name="Ohm R."/>
            <person name="Martin F."/>
            <person name="Silar P."/>
            <person name="Natvig D."/>
            <person name="Lalanne C."/>
            <person name="Gautier V."/>
            <person name="Ament-Velasquez S.L."/>
            <person name="Kruys A."/>
            <person name="Hutchinson M.I."/>
            <person name="Powell A.J."/>
            <person name="Barry K."/>
            <person name="Miller A.N."/>
            <person name="Grigoriev I.V."/>
            <person name="Debuchy R."/>
            <person name="Gladieux P."/>
            <person name="Thoren M.H."/>
            <person name="Johannesson H."/>
        </authorList>
    </citation>
    <scope>NUCLEOTIDE SEQUENCE</scope>
    <source>
        <strain evidence="1">CBS 103.79</strain>
    </source>
</reference>
<comment type="caution">
    <text evidence="1">The sequence shown here is derived from an EMBL/GenBank/DDBJ whole genome shotgun (WGS) entry which is preliminary data.</text>
</comment>
<keyword evidence="2" id="KW-1185">Reference proteome</keyword>